<feature type="non-terminal residue" evidence="1">
    <location>
        <position position="1"/>
    </location>
</feature>
<accession>A0A819R2U3</accession>
<name>A0A819R2U3_9BILA</name>
<reference evidence="1" key="1">
    <citation type="submission" date="2021-02" db="EMBL/GenBank/DDBJ databases">
        <authorList>
            <person name="Nowell W R."/>
        </authorList>
    </citation>
    <scope>NUCLEOTIDE SEQUENCE</scope>
</reference>
<sequence length="38" mass="4427">VINRGKIIRSDFIAGITEHWDKAPIRKNEFVTDNDDIE</sequence>
<dbReference type="Proteomes" id="UP000663823">
    <property type="component" value="Unassembled WGS sequence"/>
</dbReference>
<protein>
    <submittedName>
        <fullName evidence="1">Uncharacterized protein</fullName>
    </submittedName>
</protein>
<evidence type="ECO:0000313" key="2">
    <source>
        <dbReference type="Proteomes" id="UP000663823"/>
    </source>
</evidence>
<proteinExistence type="predicted"/>
<organism evidence="1 2">
    <name type="scientific">Rotaria sordida</name>
    <dbReference type="NCBI Taxonomy" id="392033"/>
    <lineage>
        <taxon>Eukaryota</taxon>
        <taxon>Metazoa</taxon>
        <taxon>Spiralia</taxon>
        <taxon>Gnathifera</taxon>
        <taxon>Rotifera</taxon>
        <taxon>Eurotatoria</taxon>
        <taxon>Bdelloidea</taxon>
        <taxon>Philodinida</taxon>
        <taxon>Philodinidae</taxon>
        <taxon>Rotaria</taxon>
    </lineage>
</organism>
<evidence type="ECO:0000313" key="1">
    <source>
        <dbReference type="EMBL" id="CAF4038978.1"/>
    </source>
</evidence>
<gene>
    <name evidence="1" type="ORF">OTI717_LOCUS31027</name>
</gene>
<dbReference type="EMBL" id="CAJOAX010008650">
    <property type="protein sequence ID" value="CAF4038978.1"/>
    <property type="molecule type" value="Genomic_DNA"/>
</dbReference>
<dbReference type="AlphaFoldDB" id="A0A819R2U3"/>
<comment type="caution">
    <text evidence="1">The sequence shown here is derived from an EMBL/GenBank/DDBJ whole genome shotgun (WGS) entry which is preliminary data.</text>
</comment>